<feature type="non-terminal residue" evidence="1">
    <location>
        <position position="40"/>
    </location>
</feature>
<sequence>MPKPRAMIDYSKCHPERCDTGVCAAAIECPLRVLRQDAPW</sequence>
<reference evidence="1" key="1">
    <citation type="journal article" date="2014" name="Front. Microbiol.">
        <title>High frequency of phylogenetically diverse reductive dehalogenase-homologous genes in deep subseafloor sedimentary metagenomes.</title>
        <authorList>
            <person name="Kawai M."/>
            <person name="Futagami T."/>
            <person name="Toyoda A."/>
            <person name="Takaki Y."/>
            <person name="Nishi S."/>
            <person name="Hori S."/>
            <person name="Arai W."/>
            <person name="Tsubouchi T."/>
            <person name="Morono Y."/>
            <person name="Uchiyama I."/>
            <person name="Ito T."/>
            <person name="Fujiyama A."/>
            <person name="Inagaki F."/>
            <person name="Takami H."/>
        </authorList>
    </citation>
    <scope>NUCLEOTIDE SEQUENCE</scope>
    <source>
        <strain evidence="1">Expedition CK06-06</strain>
    </source>
</reference>
<comment type="caution">
    <text evidence="1">The sequence shown here is derived from an EMBL/GenBank/DDBJ whole genome shotgun (WGS) entry which is preliminary data.</text>
</comment>
<dbReference type="EMBL" id="BARV01030474">
    <property type="protein sequence ID" value="GAI41786.1"/>
    <property type="molecule type" value="Genomic_DNA"/>
</dbReference>
<evidence type="ECO:0000313" key="1">
    <source>
        <dbReference type="EMBL" id="GAI41786.1"/>
    </source>
</evidence>
<accession>X1PH24</accession>
<organism evidence="1">
    <name type="scientific">marine sediment metagenome</name>
    <dbReference type="NCBI Taxonomy" id="412755"/>
    <lineage>
        <taxon>unclassified sequences</taxon>
        <taxon>metagenomes</taxon>
        <taxon>ecological metagenomes</taxon>
    </lineage>
</organism>
<name>X1PH24_9ZZZZ</name>
<evidence type="ECO:0008006" key="2">
    <source>
        <dbReference type="Google" id="ProtNLM"/>
    </source>
</evidence>
<protein>
    <recommendedName>
        <fullName evidence="2">4Fe-4S ferredoxin-type domain-containing protein</fullName>
    </recommendedName>
</protein>
<dbReference type="AlphaFoldDB" id="X1PH24"/>
<gene>
    <name evidence="1" type="ORF">S06H3_48401</name>
</gene>
<proteinExistence type="predicted"/>